<proteinExistence type="predicted"/>
<evidence type="ECO:0000256" key="2">
    <source>
        <dbReference type="SAM" id="Phobius"/>
    </source>
</evidence>
<keyword evidence="5" id="KW-1185">Reference proteome</keyword>
<dbReference type="OrthoDB" id="48498at2759"/>
<evidence type="ECO:0000313" key="4">
    <source>
        <dbReference type="EMBL" id="CAB9518027.1"/>
    </source>
</evidence>
<comment type="caution">
    <text evidence="4">The sequence shown here is derived from an EMBL/GenBank/DDBJ whole genome shotgun (WGS) entry which is preliminary data.</text>
</comment>
<dbReference type="AlphaFoldDB" id="A0A9N8EBF2"/>
<feature type="region of interest" description="Disordered" evidence="1">
    <location>
        <begin position="154"/>
        <end position="185"/>
    </location>
</feature>
<gene>
    <name evidence="4" type="ORF">SEMRO_900_G217910.1</name>
</gene>
<keyword evidence="2" id="KW-0812">Transmembrane</keyword>
<accession>A0A9N8EBF2</accession>
<dbReference type="EMBL" id="CAICTM010000898">
    <property type="protein sequence ID" value="CAB9518027.1"/>
    <property type="molecule type" value="Genomic_DNA"/>
</dbReference>
<evidence type="ECO:0000259" key="3">
    <source>
        <dbReference type="PROSITE" id="PS50106"/>
    </source>
</evidence>
<keyword evidence="2" id="KW-1133">Transmembrane helix</keyword>
<sequence length="424" mass="45482">MFGVNSALCSPPPKLKPCEEKSLTFQKNEDKHHPHLSNLQQQLETKLHRTTSAMMSRDEEERMESPSAVVAVVASSDDDTDVDIEMGSLPIIELPESLKSLSSPSVCDESSVDGSGASIRNALAVVQPPPGDDGMINPVDLESTLIANLVTTPDHHSHRKPATGSVHDPQPSITVSSESSQTDLPLSQRRAEFISATISKPSKNTPIGLELIDKDDNVIISAISPGSLTSHTPFHVGDRLLSVNTKRCYILESKDITKHLDSLEGSITIVVHNQEGDPNLVESMITKPVDESRCGLGLVSAGQRRLRVSQIDADGLFFDSLLNVGDPILSINGENCEFCDAADAGEMIARAGRIITIKAKTLLETGVVVAAFSVNNSIGSTIPPQVINAMNRAQANEPSMNQVMGLFLSVILMIGVVLIMGLFK</sequence>
<dbReference type="InterPro" id="IPR001478">
    <property type="entry name" value="PDZ"/>
</dbReference>
<dbReference type="PROSITE" id="PS50106">
    <property type="entry name" value="PDZ"/>
    <property type="match status" value="1"/>
</dbReference>
<keyword evidence="2" id="KW-0472">Membrane</keyword>
<feature type="transmembrane region" description="Helical" evidence="2">
    <location>
        <begin position="403"/>
        <end position="423"/>
    </location>
</feature>
<dbReference type="InterPro" id="IPR036034">
    <property type="entry name" value="PDZ_sf"/>
</dbReference>
<feature type="compositionally biased region" description="Polar residues" evidence="1">
    <location>
        <begin position="171"/>
        <end position="185"/>
    </location>
</feature>
<evidence type="ECO:0000313" key="5">
    <source>
        <dbReference type="Proteomes" id="UP001153069"/>
    </source>
</evidence>
<dbReference type="SMART" id="SM00228">
    <property type="entry name" value="PDZ"/>
    <property type="match status" value="2"/>
</dbReference>
<name>A0A9N8EBF2_9STRA</name>
<feature type="domain" description="PDZ" evidence="3">
    <location>
        <begin position="195"/>
        <end position="275"/>
    </location>
</feature>
<protein>
    <recommendedName>
        <fullName evidence="3">PDZ domain-containing protein</fullName>
    </recommendedName>
</protein>
<organism evidence="4 5">
    <name type="scientific">Seminavis robusta</name>
    <dbReference type="NCBI Taxonomy" id="568900"/>
    <lineage>
        <taxon>Eukaryota</taxon>
        <taxon>Sar</taxon>
        <taxon>Stramenopiles</taxon>
        <taxon>Ochrophyta</taxon>
        <taxon>Bacillariophyta</taxon>
        <taxon>Bacillariophyceae</taxon>
        <taxon>Bacillariophycidae</taxon>
        <taxon>Naviculales</taxon>
        <taxon>Naviculaceae</taxon>
        <taxon>Seminavis</taxon>
    </lineage>
</organism>
<dbReference type="Proteomes" id="UP001153069">
    <property type="component" value="Unassembled WGS sequence"/>
</dbReference>
<dbReference type="SUPFAM" id="SSF50156">
    <property type="entry name" value="PDZ domain-like"/>
    <property type="match status" value="2"/>
</dbReference>
<reference evidence="4" key="1">
    <citation type="submission" date="2020-06" db="EMBL/GenBank/DDBJ databases">
        <authorList>
            <consortium name="Plant Systems Biology data submission"/>
        </authorList>
    </citation>
    <scope>NUCLEOTIDE SEQUENCE</scope>
    <source>
        <strain evidence="4">D6</strain>
    </source>
</reference>
<evidence type="ECO:0000256" key="1">
    <source>
        <dbReference type="SAM" id="MobiDB-lite"/>
    </source>
</evidence>
<dbReference type="Gene3D" id="2.30.42.10">
    <property type="match status" value="2"/>
</dbReference>